<evidence type="ECO:0000313" key="10">
    <source>
        <dbReference type="Proteomes" id="UP000198869"/>
    </source>
</evidence>
<evidence type="ECO:0000256" key="3">
    <source>
        <dbReference type="ARBA" id="ARBA00022737"/>
    </source>
</evidence>
<name>A0A1G8JBL3_9FLAO</name>
<dbReference type="PROSITE" id="PS51740">
    <property type="entry name" value="SPOVT_ABRB"/>
    <property type="match status" value="2"/>
</dbReference>
<dbReference type="EMBL" id="FNDW01000006">
    <property type="protein sequence ID" value="SDI28664.1"/>
    <property type="molecule type" value="Genomic_DNA"/>
</dbReference>
<dbReference type="GO" id="GO:2000143">
    <property type="term" value="P:negative regulation of DNA-templated transcription initiation"/>
    <property type="evidence" value="ECO:0007669"/>
    <property type="project" value="TreeGrafter"/>
</dbReference>
<dbReference type="CDD" id="cd16321">
    <property type="entry name" value="MraZ_C"/>
    <property type="match status" value="1"/>
</dbReference>
<dbReference type="PANTHER" id="PTHR34701:SF1">
    <property type="entry name" value="TRANSCRIPTIONAL REGULATOR MRAZ"/>
    <property type="match status" value="1"/>
</dbReference>
<organism evidence="9 10">
    <name type="scientific">Chryseobacterium taeanense</name>
    <dbReference type="NCBI Taxonomy" id="311334"/>
    <lineage>
        <taxon>Bacteria</taxon>
        <taxon>Pseudomonadati</taxon>
        <taxon>Bacteroidota</taxon>
        <taxon>Flavobacteriia</taxon>
        <taxon>Flavobacteriales</taxon>
        <taxon>Weeksellaceae</taxon>
        <taxon>Chryseobacterium group</taxon>
        <taxon>Chryseobacterium</taxon>
    </lineage>
</organism>
<gene>
    <name evidence="7" type="primary">mraZ</name>
    <name evidence="9" type="ORF">SAMN05421846_10616</name>
</gene>
<dbReference type="SUPFAM" id="SSF89447">
    <property type="entry name" value="AbrB/MazE/MraZ-like"/>
    <property type="match status" value="1"/>
</dbReference>
<evidence type="ECO:0000256" key="5">
    <source>
        <dbReference type="ARBA" id="ARBA00023125"/>
    </source>
</evidence>
<dbReference type="InterPro" id="IPR020603">
    <property type="entry name" value="MraZ_dom"/>
</dbReference>
<evidence type="ECO:0000256" key="2">
    <source>
        <dbReference type="ARBA" id="ARBA00022490"/>
    </source>
</evidence>
<dbReference type="GO" id="GO:0009295">
    <property type="term" value="C:nucleoid"/>
    <property type="evidence" value="ECO:0007669"/>
    <property type="project" value="UniProtKB-SubCell"/>
</dbReference>
<accession>A0A1G8JBL3</accession>
<evidence type="ECO:0000259" key="8">
    <source>
        <dbReference type="PROSITE" id="PS51740"/>
    </source>
</evidence>
<sequence>MGTFGNYYINLSQMKNFIGTYECKIDDKGRLKLPSSLIKQMENFEDKTFVVKRSVFQSCLEVYPMNAWDKVMGKINKLNRFIKKNADFIRMFTAGVKTVELDNAGRLQISKDLMSFAHLQKDIVITSAGELFEIWDKEAYEKVISINEEDFASIAEDVMGAFDEE</sequence>
<evidence type="ECO:0000256" key="7">
    <source>
        <dbReference type="HAMAP-Rule" id="MF_01008"/>
    </source>
</evidence>
<dbReference type="Proteomes" id="UP000198869">
    <property type="component" value="Unassembled WGS sequence"/>
</dbReference>
<dbReference type="Pfam" id="PF02381">
    <property type="entry name" value="MraZ"/>
    <property type="match status" value="2"/>
</dbReference>
<feature type="domain" description="SpoVT-AbrB" evidence="8">
    <location>
        <begin position="20"/>
        <end position="67"/>
    </location>
</feature>
<dbReference type="InterPro" id="IPR035642">
    <property type="entry name" value="MraZ_N"/>
</dbReference>
<reference evidence="10" key="1">
    <citation type="submission" date="2016-10" db="EMBL/GenBank/DDBJ databases">
        <authorList>
            <person name="Varghese N."/>
            <person name="Submissions S."/>
        </authorList>
    </citation>
    <scope>NUCLEOTIDE SEQUENCE [LARGE SCALE GENOMIC DNA]</scope>
    <source>
        <strain evidence="10">DSM 17071</strain>
    </source>
</reference>
<dbReference type="GO" id="GO:0005737">
    <property type="term" value="C:cytoplasm"/>
    <property type="evidence" value="ECO:0007669"/>
    <property type="project" value="UniProtKB-UniRule"/>
</dbReference>
<proteinExistence type="inferred from homology"/>
<evidence type="ECO:0000256" key="4">
    <source>
        <dbReference type="ARBA" id="ARBA00023015"/>
    </source>
</evidence>
<dbReference type="CDD" id="cd16320">
    <property type="entry name" value="MraZ_N"/>
    <property type="match status" value="1"/>
</dbReference>
<keyword evidence="3" id="KW-0677">Repeat</keyword>
<dbReference type="InterPro" id="IPR007159">
    <property type="entry name" value="SpoVT-AbrB_dom"/>
</dbReference>
<keyword evidence="4 7" id="KW-0805">Transcription regulation</keyword>
<comment type="similarity">
    <text evidence="7">Belongs to the MraZ family.</text>
</comment>
<protein>
    <recommendedName>
        <fullName evidence="1 7">Transcriptional regulator MraZ</fullName>
    </recommendedName>
</protein>
<dbReference type="Gene3D" id="3.40.1550.20">
    <property type="entry name" value="Transcriptional regulator MraZ domain"/>
    <property type="match status" value="1"/>
</dbReference>
<feature type="domain" description="SpoVT-AbrB" evidence="8">
    <location>
        <begin position="96"/>
        <end position="139"/>
    </location>
</feature>
<dbReference type="HAMAP" id="MF_01008">
    <property type="entry name" value="MraZ"/>
    <property type="match status" value="1"/>
</dbReference>
<dbReference type="STRING" id="311334.SAMN05421846_10616"/>
<dbReference type="NCBIfam" id="TIGR00242">
    <property type="entry name" value="division/cell wall cluster transcriptional repressor MraZ"/>
    <property type="match status" value="1"/>
</dbReference>
<keyword evidence="10" id="KW-1185">Reference proteome</keyword>
<comment type="subunit">
    <text evidence="7">Forms oligomers.</text>
</comment>
<keyword evidence="2 7" id="KW-0963">Cytoplasm</keyword>
<keyword evidence="6 7" id="KW-0804">Transcription</keyword>
<dbReference type="GO" id="GO:0000976">
    <property type="term" value="F:transcription cis-regulatory region binding"/>
    <property type="evidence" value="ECO:0007669"/>
    <property type="project" value="TreeGrafter"/>
</dbReference>
<dbReference type="AlphaFoldDB" id="A0A1G8JBL3"/>
<dbReference type="PANTHER" id="PTHR34701">
    <property type="entry name" value="TRANSCRIPTIONAL REGULATOR MRAZ"/>
    <property type="match status" value="1"/>
</dbReference>
<comment type="subcellular location">
    <subcellularLocation>
        <location evidence="7">Cytoplasm</location>
        <location evidence="7">Nucleoid</location>
    </subcellularLocation>
</comment>
<dbReference type="InterPro" id="IPR003444">
    <property type="entry name" value="MraZ"/>
</dbReference>
<dbReference type="InterPro" id="IPR037914">
    <property type="entry name" value="SpoVT-AbrB_sf"/>
</dbReference>
<dbReference type="InterPro" id="IPR038619">
    <property type="entry name" value="MraZ_sf"/>
</dbReference>
<evidence type="ECO:0000313" key="9">
    <source>
        <dbReference type="EMBL" id="SDI28664.1"/>
    </source>
</evidence>
<dbReference type="GO" id="GO:0003700">
    <property type="term" value="F:DNA-binding transcription factor activity"/>
    <property type="evidence" value="ECO:0007669"/>
    <property type="project" value="UniProtKB-UniRule"/>
</dbReference>
<keyword evidence="5 7" id="KW-0238">DNA-binding</keyword>
<evidence type="ECO:0000256" key="1">
    <source>
        <dbReference type="ARBA" id="ARBA00013860"/>
    </source>
</evidence>
<dbReference type="InterPro" id="IPR035644">
    <property type="entry name" value="MraZ_C"/>
</dbReference>
<evidence type="ECO:0000256" key="6">
    <source>
        <dbReference type="ARBA" id="ARBA00023163"/>
    </source>
</evidence>